<feature type="region of interest" description="Disordered" evidence="1">
    <location>
        <begin position="282"/>
        <end position="315"/>
    </location>
</feature>
<sequence length="362" mass="42000">MIGDWFGDETYKQRFFLRTNRRSSPITSVYSPIIFSKSTPIISDNFRFFSSFCLLHFEWIQKKHGDSTRKFTPEEIVKPLKKDASSAIAANVTKDSETLDEEQPVKVVPNQNYLITHSGDVPEGGVELRETGKCSGGEVVTIIFNESNSIVEIRNVRSRLEGELDDFRRMVKKIEVKETLLYNGNNKRRLVLIPHPPRISCRYPQFTSYMINRPPSPNYHPAACGIIEREKMTPKVNQHYNLVVCGIVEREKRICKVNQYYNSCDYLLWKDKLLPKINKKINNNKNERKNKGFALNRNKKDLPTPATSRNTRNPIPFLDEYQTLRHVPQGMILERCKSIIGVADHPRKKKPLNKRDMTTEEI</sequence>
<reference evidence="2" key="1">
    <citation type="submission" date="2023-08" db="EMBL/GenBank/DDBJ databases">
        <title>A de novo genome assembly of Solanum verrucosum Schlechtendal, a Mexican diploid species geographically isolated from the other diploid A-genome species in potato relatives.</title>
        <authorList>
            <person name="Hosaka K."/>
        </authorList>
    </citation>
    <scope>NUCLEOTIDE SEQUENCE</scope>
    <source>
        <tissue evidence="2">Young leaves</tissue>
    </source>
</reference>
<proteinExistence type="predicted"/>
<evidence type="ECO:0000313" key="2">
    <source>
        <dbReference type="EMBL" id="WMV22074.1"/>
    </source>
</evidence>
<dbReference type="AlphaFoldDB" id="A0AAF0TK36"/>
<accession>A0AAF0TK36</accession>
<dbReference type="EMBL" id="CP133614">
    <property type="protein sequence ID" value="WMV22074.1"/>
    <property type="molecule type" value="Genomic_DNA"/>
</dbReference>
<evidence type="ECO:0000256" key="1">
    <source>
        <dbReference type="SAM" id="MobiDB-lite"/>
    </source>
</evidence>
<dbReference type="Proteomes" id="UP001234989">
    <property type="component" value="Chromosome 3"/>
</dbReference>
<evidence type="ECO:0000313" key="3">
    <source>
        <dbReference type="Proteomes" id="UP001234989"/>
    </source>
</evidence>
<name>A0AAF0TK36_SOLVR</name>
<organism evidence="2 3">
    <name type="scientific">Solanum verrucosum</name>
    <dbReference type="NCBI Taxonomy" id="315347"/>
    <lineage>
        <taxon>Eukaryota</taxon>
        <taxon>Viridiplantae</taxon>
        <taxon>Streptophyta</taxon>
        <taxon>Embryophyta</taxon>
        <taxon>Tracheophyta</taxon>
        <taxon>Spermatophyta</taxon>
        <taxon>Magnoliopsida</taxon>
        <taxon>eudicotyledons</taxon>
        <taxon>Gunneridae</taxon>
        <taxon>Pentapetalae</taxon>
        <taxon>asterids</taxon>
        <taxon>lamiids</taxon>
        <taxon>Solanales</taxon>
        <taxon>Solanaceae</taxon>
        <taxon>Solanoideae</taxon>
        <taxon>Solaneae</taxon>
        <taxon>Solanum</taxon>
    </lineage>
</organism>
<gene>
    <name evidence="2" type="ORF">MTR67_015459</name>
</gene>
<protein>
    <submittedName>
        <fullName evidence="2">Uncharacterized protein</fullName>
    </submittedName>
</protein>
<keyword evidence="3" id="KW-1185">Reference proteome</keyword>